<evidence type="ECO:0000256" key="1">
    <source>
        <dbReference type="ARBA" id="ARBA00022723"/>
    </source>
</evidence>
<feature type="region of interest" description="Disordered" evidence="9">
    <location>
        <begin position="89"/>
        <end position="117"/>
    </location>
</feature>
<evidence type="ECO:0000256" key="4">
    <source>
        <dbReference type="ARBA" id="ARBA00023015"/>
    </source>
</evidence>
<feature type="region of interest" description="Disordered" evidence="9">
    <location>
        <begin position="162"/>
        <end position="205"/>
    </location>
</feature>
<evidence type="ECO:0000313" key="11">
    <source>
        <dbReference type="EMBL" id="WAR03462.1"/>
    </source>
</evidence>
<name>A0ABY7E3R2_MYAAR</name>
<keyword evidence="3" id="KW-0862">Zinc</keyword>
<evidence type="ECO:0000256" key="9">
    <source>
        <dbReference type="SAM" id="MobiDB-lite"/>
    </source>
</evidence>
<evidence type="ECO:0000259" key="10">
    <source>
        <dbReference type="PROSITE" id="PS51030"/>
    </source>
</evidence>
<feature type="compositionally biased region" description="Polar residues" evidence="9">
    <location>
        <begin position="268"/>
        <end position="282"/>
    </location>
</feature>
<dbReference type="EMBL" id="CP111015">
    <property type="protein sequence ID" value="WAR03462.1"/>
    <property type="molecule type" value="Genomic_DNA"/>
</dbReference>
<dbReference type="Proteomes" id="UP001164746">
    <property type="component" value="Chromosome 4"/>
</dbReference>
<protein>
    <submittedName>
        <fullName evidence="11">NR1D1-like protein</fullName>
    </submittedName>
</protein>
<dbReference type="InterPro" id="IPR013088">
    <property type="entry name" value="Znf_NHR/GATA"/>
</dbReference>
<sequence length="628" mass="70541">FQGFFKRSITRGDKYKCFFGGECDLTPKNRNRCKSCRFKRCLDTGMAVEAVRMGRIPKVEKEKALEVFHQEGADFNKLELRLEQTGAGNYDFQLNPKNEDRNRDTEVNPAEHKDKANQDAAYHHDDGFQEFKQEKTAFQHETYGNHKADYNGQNKMSREMLHSPQRENASPFYWPSETTPSVGGRSSPAPSTFSKDSNGSGSSKSNPYSPLLIKLLMEQVLETNNGGNVIEKLKEKLSLSKLDSVTAGRVIGLLKEATGHLVAKSDRTTSSQNTSHTGSTDLSDSKQERIALFLDDVKSNLPIDKSKRCSHKRKWSDNEMLVSLRDLDMERSVKMHLDGSSGPQPNTPLSHTHSHNTSVTHSSVSLSGQARLVLPTLSYGNPEVLDNSMSSIEETQVGNLDHERFKNLKDGLNLGVKILFRLKPEHREKLRLYREGKLFLRVLTDSEEDVQLIYEKLINGIPDLSQRILEYFHNGNSYWILPTGEIYSAPAMRKILNDEIVDIIMTFADKFNVLKLTDLEVVILSAVILTKTVGLELEETEAVNTLNSELLELFSLEVRKNHSDHTGLILDVFSLTPLMDEINRIQKEIIGKFSTSGINKKVEGAVKDGRITNGKQGQSAATSQSHGL</sequence>
<keyword evidence="5" id="KW-0238">DNA-binding</keyword>
<evidence type="ECO:0000256" key="6">
    <source>
        <dbReference type="ARBA" id="ARBA00023163"/>
    </source>
</evidence>
<evidence type="ECO:0000256" key="3">
    <source>
        <dbReference type="ARBA" id="ARBA00022833"/>
    </source>
</evidence>
<dbReference type="Gene3D" id="1.10.565.10">
    <property type="entry name" value="Retinoid X Receptor"/>
    <property type="match status" value="1"/>
</dbReference>
<evidence type="ECO:0000256" key="8">
    <source>
        <dbReference type="ARBA" id="ARBA00023242"/>
    </source>
</evidence>
<dbReference type="Pfam" id="PF00105">
    <property type="entry name" value="zf-C4"/>
    <property type="match status" value="1"/>
</dbReference>
<feature type="region of interest" description="Disordered" evidence="9">
    <location>
        <begin position="263"/>
        <end position="284"/>
    </location>
</feature>
<proteinExistence type="predicted"/>
<keyword evidence="6" id="KW-0804">Transcription</keyword>
<dbReference type="Gene3D" id="3.30.50.10">
    <property type="entry name" value="Erythroid Transcription Factor GATA-1, subunit A"/>
    <property type="match status" value="1"/>
</dbReference>
<dbReference type="SMART" id="SM00399">
    <property type="entry name" value="ZnF_C4"/>
    <property type="match status" value="1"/>
</dbReference>
<evidence type="ECO:0000256" key="7">
    <source>
        <dbReference type="ARBA" id="ARBA00023170"/>
    </source>
</evidence>
<keyword evidence="2" id="KW-0863">Zinc-finger</keyword>
<dbReference type="PROSITE" id="PS51030">
    <property type="entry name" value="NUCLEAR_REC_DBD_2"/>
    <property type="match status" value="1"/>
</dbReference>
<keyword evidence="12" id="KW-1185">Reference proteome</keyword>
<accession>A0ABY7E3R2</accession>
<keyword evidence="8" id="KW-0539">Nucleus</keyword>
<feature type="compositionally biased region" description="Low complexity" evidence="9">
    <location>
        <begin position="194"/>
        <end position="205"/>
    </location>
</feature>
<dbReference type="InterPro" id="IPR050234">
    <property type="entry name" value="Nuclear_hormone_rcpt_NR1"/>
</dbReference>
<dbReference type="SUPFAM" id="SSF57716">
    <property type="entry name" value="Glucocorticoid receptor-like (DNA-binding domain)"/>
    <property type="match status" value="1"/>
</dbReference>
<evidence type="ECO:0000256" key="2">
    <source>
        <dbReference type="ARBA" id="ARBA00022771"/>
    </source>
</evidence>
<feature type="domain" description="Nuclear receptor" evidence="10">
    <location>
        <begin position="1"/>
        <end position="53"/>
    </location>
</feature>
<feature type="region of interest" description="Disordered" evidence="9">
    <location>
        <begin position="609"/>
        <end position="628"/>
    </location>
</feature>
<keyword evidence="4" id="KW-0805">Transcription regulation</keyword>
<feature type="compositionally biased region" description="Basic and acidic residues" evidence="9">
    <location>
        <begin position="97"/>
        <end position="117"/>
    </location>
</feature>
<feature type="non-terminal residue" evidence="11">
    <location>
        <position position="1"/>
    </location>
</feature>
<evidence type="ECO:0000256" key="5">
    <source>
        <dbReference type="ARBA" id="ARBA00023125"/>
    </source>
</evidence>
<gene>
    <name evidence="11" type="ORF">MAR_010020</name>
</gene>
<dbReference type="InterPro" id="IPR001628">
    <property type="entry name" value="Znf_hrmn_rcpt"/>
</dbReference>
<feature type="compositionally biased region" description="Polar residues" evidence="9">
    <location>
        <begin position="613"/>
        <end position="628"/>
    </location>
</feature>
<reference evidence="11" key="1">
    <citation type="submission" date="2022-11" db="EMBL/GenBank/DDBJ databases">
        <title>Centuries of genome instability and evolution in soft-shell clam transmissible cancer (bioRxiv).</title>
        <authorList>
            <person name="Hart S.F.M."/>
            <person name="Yonemitsu M.A."/>
            <person name="Giersch R.M."/>
            <person name="Beal B.F."/>
            <person name="Arriagada G."/>
            <person name="Davis B.W."/>
            <person name="Ostrander E.A."/>
            <person name="Goff S.P."/>
            <person name="Metzger M.J."/>
        </authorList>
    </citation>
    <scope>NUCLEOTIDE SEQUENCE</scope>
    <source>
        <strain evidence="11">MELC-2E11</strain>
        <tissue evidence="11">Siphon/mantle</tissue>
    </source>
</reference>
<dbReference type="InterPro" id="IPR035500">
    <property type="entry name" value="NHR-like_dom_sf"/>
</dbReference>
<feature type="compositionally biased region" description="Low complexity" evidence="9">
    <location>
        <begin position="349"/>
        <end position="360"/>
    </location>
</feature>
<evidence type="ECO:0000313" key="12">
    <source>
        <dbReference type="Proteomes" id="UP001164746"/>
    </source>
</evidence>
<dbReference type="SUPFAM" id="SSF48508">
    <property type="entry name" value="Nuclear receptor ligand-binding domain"/>
    <property type="match status" value="1"/>
</dbReference>
<dbReference type="PANTHER" id="PTHR24082:SF473">
    <property type="entry name" value="ECDYSONE-INDUCED PROTEIN 75B, ISOFORM B"/>
    <property type="match status" value="1"/>
</dbReference>
<organism evidence="11 12">
    <name type="scientific">Mya arenaria</name>
    <name type="common">Soft-shell clam</name>
    <dbReference type="NCBI Taxonomy" id="6604"/>
    <lineage>
        <taxon>Eukaryota</taxon>
        <taxon>Metazoa</taxon>
        <taxon>Spiralia</taxon>
        <taxon>Lophotrochozoa</taxon>
        <taxon>Mollusca</taxon>
        <taxon>Bivalvia</taxon>
        <taxon>Autobranchia</taxon>
        <taxon>Heteroconchia</taxon>
        <taxon>Euheterodonta</taxon>
        <taxon>Imparidentia</taxon>
        <taxon>Neoheterodontei</taxon>
        <taxon>Myida</taxon>
        <taxon>Myoidea</taxon>
        <taxon>Myidae</taxon>
        <taxon>Mya</taxon>
    </lineage>
</organism>
<dbReference type="PANTHER" id="PTHR24082">
    <property type="entry name" value="NUCLEAR HORMONE RECEPTOR"/>
    <property type="match status" value="1"/>
</dbReference>
<keyword evidence="1" id="KW-0479">Metal-binding</keyword>
<keyword evidence="7" id="KW-0675">Receptor</keyword>
<feature type="region of interest" description="Disordered" evidence="9">
    <location>
        <begin position="336"/>
        <end position="360"/>
    </location>
</feature>